<comment type="caution">
    <text evidence="1">The sequence shown here is derived from an EMBL/GenBank/DDBJ whole genome shotgun (WGS) entry which is preliminary data.</text>
</comment>
<name>A0ABD0KNW6_9CAEN</name>
<protein>
    <submittedName>
        <fullName evidence="1">Uncharacterized protein</fullName>
    </submittedName>
</protein>
<dbReference type="Proteomes" id="UP001519460">
    <property type="component" value="Unassembled WGS sequence"/>
</dbReference>
<accession>A0ABD0KNW6</accession>
<evidence type="ECO:0000313" key="1">
    <source>
        <dbReference type="EMBL" id="KAK7488616.1"/>
    </source>
</evidence>
<reference evidence="1 2" key="1">
    <citation type="journal article" date="2023" name="Sci. Data">
        <title>Genome assembly of the Korean intertidal mud-creeper Batillaria attramentaria.</title>
        <authorList>
            <person name="Patra A.K."/>
            <person name="Ho P.T."/>
            <person name="Jun S."/>
            <person name="Lee S.J."/>
            <person name="Kim Y."/>
            <person name="Won Y.J."/>
        </authorList>
    </citation>
    <scope>NUCLEOTIDE SEQUENCE [LARGE SCALE GENOMIC DNA]</scope>
    <source>
        <strain evidence="1">Wonlab-2016</strain>
    </source>
</reference>
<evidence type="ECO:0000313" key="2">
    <source>
        <dbReference type="Proteomes" id="UP001519460"/>
    </source>
</evidence>
<organism evidence="1 2">
    <name type="scientific">Batillaria attramentaria</name>
    <dbReference type="NCBI Taxonomy" id="370345"/>
    <lineage>
        <taxon>Eukaryota</taxon>
        <taxon>Metazoa</taxon>
        <taxon>Spiralia</taxon>
        <taxon>Lophotrochozoa</taxon>
        <taxon>Mollusca</taxon>
        <taxon>Gastropoda</taxon>
        <taxon>Caenogastropoda</taxon>
        <taxon>Sorbeoconcha</taxon>
        <taxon>Cerithioidea</taxon>
        <taxon>Batillariidae</taxon>
        <taxon>Batillaria</taxon>
    </lineage>
</organism>
<dbReference type="AlphaFoldDB" id="A0ABD0KNW6"/>
<proteinExistence type="predicted"/>
<gene>
    <name evidence="1" type="ORF">BaRGS_00020069</name>
</gene>
<sequence>MRSGVAMHGEVPGPESDPVCGSTVDFKLTAKHADDSLTLISHMHQTPADVRGGQSWKLELTRSTSVRPASLPQCEKQIPHLDKGAGLEFEVDHIVSSVAGVKAEHDTDVISVSVTTQTSGDPNHDAFPRVCHCLEP</sequence>
<keyword evidence="2" id="KW-1185">Reference proteome</keyword>
<dbReference type="EMBL" id="JACVVK020000148">
    <property type="protein sequence ID" value="KAK7488616.1"/>
    <property type="molecule type" value="Genomic_DNA"/>
</dbReference>